<dbReference type="EMBL" id="GECU01033495">
    <property type="protein sequence ID" value="JAS74211.1"/>
    <property type="molecule type" value="Transcribed_RNA"/>
</dbReference>
<protein>
    <submittedName>
        <fullName evidence="1">Uncharacterized protein</fullName>
    </submittedName>
</protein>
<reference evidence="1" key="1">
    <citation type="submission" date="2015-11" db="EMBL/GenBank/DDBJ databases">
        <title>De novo transcriptome assembly of four potential Pierce s Disease insect vectors from Arizona vineyards.</title>
        <authorList>
            <person name="Tassone E.E."/>
        </authorList>
    </citation>
    <scope>NUCLEOTIDE SEQUENCE</scope>
</reference>
<feature type="non-terminal residue" evidence="1">
    <location>
        <position position="113"/>
    </location>
</feature>
<accession>A0A1B6HHX1</accession>
<evidence type="ECO:0000313" key="1">
    <source>
        <dbReference type="EMBL" id="JAS74211.1"/>
    </source>
</evidence>
<proteinExistence type="predicted"/>
<dbReference type="AlphaFoldDB" id="A0A1B6HHX1"/>
<gene>
    <name evidence="1" type="ORF">g.553</name>
</gene>
<name>A0A1B6HHX1_9HEMI</name>
<feature type="non-terminal residue" evidence="1">
    <location>
        <position position="1"/>
    </location>
</feature>
<sequence>PGNQFDTKGLINIYGNSYEIPSKHSETEDKTIIFGYGNTNVPQKYTENNPLINDPGKILPYDPPLAENMQVYGYGVDTPLTSNPDIEEYLEIFGYGQSNRTPKYPGKSSSESD</sequence>
<organism evidence="1">
    <name type="scientific">Homalodisca liturata</name>
    <dbReference type="NCBI Taxonomy" id="320908"/>
    <lineage>
        <taxon>Eukaryota</taxon>
        <taxon>Metazoa</taxon>
        <taxon>Ecdysozoa</taxon>
        <taxon>Arthropoda</taxon>
        <taxon>Hexapoda</taxon>
        <taxon>Insecta</taxon>
        <taxon>Pterygota</taxon>
        <taxon>Neoptera</taxon>
        <taxon>Paraneoptera</taxon>
        <taxon>Hemiptera</taxon>
        <taxon>Auchenorrhyncha</taxon>
        <taxon>Membracoidea</taxon>
        <taxon>Cicadellidae</taxon>
        <taxon>Cicadellinae</taxon>
        <taxon>Proconiini</taxon>
        <taxon>Homalodisca</taxon>
    </lineage>
</organism>